<proteinExistence type="predicted"/>
<evidence type="ECO:0000313" key="2">
    <source>
        <dbReference type="Proteomes" id="UP001230504"/>
    </source>
</evidence>
<organism evidence="1 2">
    <name type="scientific">Colletotrichum navitas</name>
    <dbReference type="NCBI Taxonomy" id="681940"/>
    <lineage>
        <taxon>Eukaryota</taxon>
        <taxon>Fungi</taxon>
        <taxon>Dikarya</taxon>
        <taxon>Ascomycota</taxon>
        <taxon>Pezizomycotina</taxon>
        <taxon>Sordariomycetes</taxon>
        <taxon>Hypocreomycetidae</taxon>
        <taxon>Glomerellales</taxon>
        <taxon>Glomerellaceae</taxon>
        <taxon>Colletotrichum</taxon>
        <taxon>Colletotrichum graminicola species complex</taxon>
    </lineage>
</organism>
<sequence>MSLNAIWKATEARCNEVHGIIIEFELLPRAYQVLDEDDHWLLAIALQKLVVERLYELQPKMEMVKSGLAAARDALLQGYVSQFDTDMSNMIARMKAHVEAWNGLKGEQLFHECFQGGTAANKMDENLAEN</sequence>
<protein>
    <submittedName>
        <fullName evidence="1">Uncharacterized protein</fullName>
    </submittedName>
</protein>
<dbReference type="AlphaFoldDB" id="A0AAD8QAR2"/>
<dbReference type="RefSeq" id="XP_060419502.1">
    <property type="nucleotide sequence ID" value="XM_060553578.1"/>
</dbReference>
<gene>
    <name evidence="1" type="ORF">LY79DRAFT_505090</name>
</gene>
<accession>A0AAD8QAR2</accession>
<reference evidence="1" key="1">
    <citation type="submission" date="2021-06" db="EMBL/GenBank/DDBJ databases">
        <title>Comparative genomics, transcriptomics and evolutionary studies reveal genomic signatures of adaptation to plant cell wall in hemibiotrophic fungi.</title>
        <authorList>
            <consortium name="DOE Joint Genome Institute"/>
            <person name="Baroncelli R."/>
            <person name="Diaz J.F."/>
            <person name="Benocci T."/>
            <person name="Peng M."/>
            <person name="Battaglia E."/>
            <person name="Haridas S."/>
            <person name="Andreopoulos W."/>
            <person name="Labutti K."/>
            <person name="Pangilinan J."/>
            <person name="Floch G.L."/>
            <person name="Makela M.R."/>
            <person name="Henrissat B."/>
            <person name="Grigoriev I.V."/>
            <person name="Crouch J.A."/>
            <person name="De Vries R.P."/>
            <person name="Sukno S.A."/>
            <person name="Thon M.R."/>
        </authorList>
    </citation>
    <scope>NUCLEOTIDE SEQUENCE</scope>
    <source>
        <strain evidence="1">CBS 125086</strain>
    </source>
</reference>
<name>A0AAD8QAR2_9PEZI</name>
<keyword evidence="2" id="KW-1185">Reference proteome</keyword>
<evidence type="ECO:0000313" key="1">
    <source>
        <dbReference type="EMBL" id="KAK1598840.1"/>
    </source>
</evidence>
<dbReference type="Proteomes" id="UP001230504">
    <property type="component" value="Unassembled WGS sequence"/>
</dbReference>
<dbReference type="EMBL" id="JAHLJV010000003">
    <property type="protein sequence ID" value="KAK1598840.1"/>
    <property type="molecule type" value="Genomic_DNA"/>
</dbReference>
<comment type="caution">
    <text evidence="1">The sequence shown here is derived from an EMBL/GenBank/DDBJ whole genome shotgun (WGS) entry which is preliminary data.</text>
</comment>
<dbReference type="GeneID" id="85437818"/>